<feature type="repeat" description="RCC1" evidence="7">
    <location>
        <begin position="255"/>
        <end position="337"/>
    </location>
</feature>
<dbReference type="SUPFAM" id="SSF56204">
    <property type="entry name" value="Hect, E3 ligase catalytic domain"/>
    <property type="match status" value="1"/>
</dbReference>
<dbReference type="PROSITE" id="PS50012">
    <property type="entry name" value="RCC1_3"/>
    <property type="match status" value="7"/>
</dbReference>
<dbReference type="GO" id="GO:0004842">
    <property type="term" value="F:ubiquitin-protein transferase activity"/>
    <property type="evidence" value="ECO:0007669"/>
    <property type="project" value="InterPro"/>
</dbReference>
<dbReference type="InterPro" id="IPR009091">
    <property type="entry name" value="RCC1/BLIP-II"/>
</dbReference>
<dbReference type="Gene3D" id="2.130.10.30">
    <property type="entry name" value="Regulator of chromosome condensation 1/beta-lactamase-inhibitor protein II"/>
    <property type="match status" value="3"/>
</dbReference>
<dbReference type="InterPro" id="IPR058923">
    <property type="entry name" value="RCC1-like_dom"/>
</dbReference>
<dbReference type="Gene3D" id="3.30.2160.10">
    <property type="entry name" value="Hect, E3 ligase catalytic domain"/>
    <property type="match status" value="1"/>
</dbReference>
<comment type="subcellular location">
    <subcellularLocation>
        <location evidence="1">Cytoplasm</location>
    </subcellularLocation>
</comment>
<dbReference type="PANTHER" id="PTHR45622:SF76">
    <property type="entry name" value="HECT AND RLD DOMAIN CONTAINING E3 UBIQUITIN LIGASE 4, ISOFORM C"/>
    <property type="match status" value="1"/>
</dbReference>
<keyword evidence="4" id="KW-0677">Repeat</keyword>
<evidence type="ECO:0000256" key="7">
    <source>
        <dbReference type="PROSITE-ProRule" id="PRU00235"/>
    </source>
</evidence>
<evidence type="ECO:0000256" key="1">
    <source>
        <dbReference type="ARBA" id="ARBA00004496"/>
    </source>
</evidence>
<feature type="repeat" description="RCC1" evidence="7">
    <location>
        <begin position="103"/>
        <end position="151"/>
    </location>
</feature>
<feature type="repeat" description="RCC1" evidence="7">
    <location>
        <begin position="338"/>
        <end position="388"/>
    </location>
</feature>
<dbReference type="Pfam" id="PF00632">
    <property type="entry name" value="HECT"/>
    <property type="match status" value="1"/>
</dbReference>
<dbReference type="EMBL" id="GEEE01017985">
    <property type="protein sequence ID" value="JAP45240.1"/>
    <property type="molecule type" value="Transcribed_RNA"/>
</dbReference>
<gene>
    <name evidence="9" type="ORF">TR158704</name>
</gene>
<feature type="repeat" description="RCC1" evidence="7">
    <location>
        <begin position="201"/>
        <end position="254"/>
    </location>
</feature>
<feature type="domain" description="HECT" evidence="8">
    <location>
        <begin position="880"/>
        <end position="1208"/>
    </location>
</feature>
<dbReference type="SMART" id="SM00119">
    <property type="entry name" value="HECTc"/>
    <property type="match status" value="1"/>
</dbReference>
<dbReference type="FunFam" id="3.30.2160.10:FF:000004">
    <property type="entry name" value="probable E3 ubiquitin-protein ligase HERC4 isoform X1"/>
    <property type="match status" value="1"/>
</dbReference>
<evidence type="ECO:0000256" key="2">
    <source>
        <dbReference type="ARBA" id="ARBA00022490"/>
    </source>
</evidence>
<dbReference type="AlphaFoldDB" id="A0A0X3P1I2"/>
<proteinExistence type="predicted"/>
<evidence type="ECO:0000313" key="9">
    <source>
        <dbReference type="EMBL" id="JAP45240.1"/>
    </source>
</evidence>
<dbReference type="PANTHER" id="PTHR45622">
    <property type="entry name" value="UBIQUITIN-PROTEIN LIGASE E3A-RELATED"/>
    <property type="match status" value="1"/>
</dbReference>
<feature type="repeat" description="RCC1" evidence="7">
    <location>
        <begin position="47"/>
        <end position="102"/>
    </location>
</feature>
<dbReference type="SUPFAM" id="SSF50985">
    <property type="entry name" value="RCC1/BLIP-II"/>
    <property type="match status" value="1"/>
</dbReference>
<dbReference type="InterPro" id="IPR000408">
    <property type="entry name" value="Reg_chr_condens"/>
</dbReference>
<dbReference type="Gene3D" id="3.30.2410.10">
    <property type="entry name" value="Hect, E3 ligase catalytic domain"/>
    <property type="match status" value="1"/>
</dbReference>
<name>A0A0X3P1I2_SCHSO</name>
<dbReference type="FunFam" id="3.30.2410.10:FF:000003">
    <property type="entry name" value="probable E3 ubiquitin-protein ligase HERC4 isoform X1"/>
    <property type="match status" value="1"/>
</dbReference>
<dbReference type="Pfam" id="PF00415">
    <property type="entry name" value="RCC1"/>
    <property type="match status" value="2"/>
</dbReference>
<reference evidence="9" key="1">
    <citation type="submission" date="2016-01" db="EMBL/GenBank/DDBJ databases">
        <title>Reference transcriptome for the parasite Schistocephalus solidus: insights into the molecular evolution of parasitism.</title>
        <authorList>
            <person name="Hebert F.O."/>
            <person name="Grambauer S."/>
            <person name="Barber I."/>
            <person name="Landry C.R."/>
            <person name="Aubin-Horth N."/>
        </authorList>
    </citation>
    <scope>NUCLEOTIDE SEQUENCE</scope>
</reference>
<evidence type="ECO:0000256" key="4">
    <source>
        <dbReference type="ARBA" id="ARBA00022737"/>
    </source>
</evidence>
<dbReference type="InterPro" id="IPR051709">
    <property type="entry name" value="Ub-ligase/GTPase-reg"/>
</dbReference>
<organism evidence="9">
    <name type="scientific">Schistocephalus solidus</name>
    <name type="common">Tapeworm</name>
    <dbReference type="NCBI Taxonomy" id="70667"/>
    <lineage>
        <taxon>Eukaryota</taxon>
        <taxon>Metazoa</taxon>
        <taxon>Spiralia</taxon>
        <taxon>Lophotrochozoa</taxon>
        <taxon>Platyhelminthes</taxon>
        <taxon>Cestoda</taxon>
        <taxon>Eucestoda</taxon>
        <taxon>Diphyllobothriidea</taxon>
        <taxon>Diphyllobothriidae</taxon>
        <taxon>Schistocephalus</taxon>
    </lineage>
</organism>
<feature type="active site" description="Glycyl thioester intermediate" evidence="6">
    <location>
        <position position="1176"/>
    </location>
</feature>
<feature type="repeat" description="RCC1" evidence="7">
    <location>
        <begin position="401"/>
        <end position="461"/>
    </location>
</feature>
<dbReference type="Gene3D" id="3.90.1750.10">
    <property type="entry name" value="Hect, E3 ligase catalytic domains"/>
    <property type="match status" value="1"/>
</dbReference>
<keyword evidence="5 6" id="KW-0833">Ubl conjugation pathway</keyword>
<keyword evidence="3" id="KW-0808">Transferase</keyword>
<dbReference type="PROSITE" id="PS50237">
    <property type="entry name" value="HECT"/>
    <property type="match status" value="1"/>
</dbReference>
<evidence type="ECO:0000256" key="5">
    <source>
        <dbReference type="ARBA" id="ARBA00022786"/>
    </source>
</evidence>
<evidence type="ECO:0000256" key="6">
    <source>
        <dbReference type="PROSITE-ProRule" id="PRU00104"/>
    </source>
</evidence>
<evidence type="ECO:0000259" key="8">
    <source>
        <dbReference type="PROSITE" id="PS50237"/>
    </source>
</evidence>
<dbReference type="InterPro" id="IPR035983">
    <property type="entry name" value="Hect_E3_ubiquitin_ligase"/>
</dbReference>
<dbReference type="Pfam" id="PF25390">
    <property type="entry name" value="WD40_RLD"/>
    <property type="match status" value="1"/>
</dbReference>
<dbReference type="InterPro" id="IPR000569">
    <property type="entry name" value="HECT_dom"/>
</dbReference>
<dbReference type="CDD" id="cd00078">
    <property type="entry name" value="HECTc"/>
    <property type="match status" value="1"/>
</dbReference>
<accession>A0A0X3P1I2</accession>
<keyword evidence="2" id="KW-0963">Cytoplasm</keyword>
<dbReference type="GO" id="GO:0005737">
    <property type="term" value="C:cytoplasm"/>
    <property type="evidence" value="ECO:0007669"/>
    <property type="project" value="UniProtKB-SubCell"/>
</dbReference>
<dbReference type="PROSITE" id="PS00626">
    <property type="entry name" value="RCC1_2"/>
    <property type="match status" value="2"/>
</dbReference>
<sequence>MLEKWKSKFMRGLRRPYTREVGPFEAAAKTVQTPTEAPARYPTFLSQKMFAWGSADEGQLGIDVSTEDNGLVSQPRWVPPLPESKVTKVACGYKHTLLLTSEGFVYSCGSNDFGQLGYERKTNSFTRISGLQHKIRDINCGAYHSGAITQNGKVYMWGCNTNGQLGRTSEDTSVALLNFPHGTVVQISLGVEHSVALTESSDVYVWGSNAHGQLGLGFVSQASVTTPTRIDCLGGLPVRQLVAGGYHNLLLTPSGSIYVWGSDSHGQLGLSDGHERMEVDEMPAGTSRRVSCSSCASAGYAASAPHISVPTLIKSMRKLRVTYVACGESHSVLLTQSGQLFTFGSGRFGQLGHGDNKQSGPKLVSSLSGRKVLQVACGCNHTLVTVHSNGNQDAPSAMSTPELFAFGAGSEGQLGIGDLHRRLQPTIISCNWTNKGSNDSNGFVITELFAGGHHCFALVSKRTTDPPASTLDYRVWRPCHLSNIATLNQPLLECYEQGLPEHPFLSSLRKPSLAFETQSTYGDKVYCLNAYTSETAFNRIEAAFRSVGSLASSFLVDNSSRSHYDIGRKEHGVDLDAAQQLQKTLFLRAPPTDTRKIIKCLMDTVLSHPLKNYPDLECLRALLVLSVSPLLETPRKPVAIPASSALTEPTAQVNFLDGEPINWYPAVLAGFTSPGLILGFFCMAVNRLDPVPSGVMDSWFMSFRQRHMRRLVANLNNMVACHISSEQTDPALRKLIINAMHSALELMKRLYTLNESMKDPISYTSFYIPELNNDFDAERFLNWLKQRNSMSKSLQRFTGNDAPPDFSIFDYPFIFDGAAKAKMLTLEARLTMLMAVKQAQFESLGAFAAIFSDAFKPVLLFQVSRTDLVPRTLQCLASCSPADLKRPLKVEFDGEEAVDDGGVLKEFFLLIMREILNPIFGMFKFYPESRMLWFSEANMETSDMFHMVGALCGLAIYNSIIVDLNFPLAMFKKLLGQQPTLEDLKELDPVVGKSLQQLLEYEEPDLDEVFALNFEVVYDKYGEICHIPLVENGASIPVNQANKQLYVEKYVDYRFNKSCDEPYKAFHRGFHLVCSGYALKMFRPLELQTLVVGSEEINWFELRRAARYQGEYWDQHPVIKWFWEVLLEDCTVEDKKNFLRFLTGCDRAPVHGIGGIQIVIQPTSGGDSYLPVAHTCYNLLDLPKYSSKEILKSKFMQAIENTEGFALV</sequence>
<feature type="repeat" description="RCC1" evidence="7">
    <location>
        <begin position="152"/>
        <end position="200"/>
    </location>
</feature>
<protein>
    <recommendedName>
        <fullName evidence="8">HECT domain-containing protein</fullName>
    </recommendedName>
</protein>
<evidence type="ECO:0000256" key="3">
    <source>
        <dbReference type="ARBA" id="ARBA00022679"/>
    </source>
</evidence>
<dbReference type="PRINTS" id="PR00633">
    <property type="entry name" value="RCCNDNSATION"/>
</dbReference>